<reference evidence="1" key="1">
    <citation type="submission" date="2022-12" db="EMBL/GenBank/DDBJ databases">
        <title>Peptostreptococcus.</title>
        <authorList>
            <person name="Lee S.H."/>
        </authorList>
    </citation>
    <scope>NUCLEOTIDE SEQUENCE</scope>
    <source>
        <strain evidence="1">CBA3647</strain>
    </source>
</reference>
<proteinExistence type="predicted"/>
<evidence type="ECO:0000313" key="1">
    <source>
        <dbReference type="EMBL" id="WAW14596.1"/>
    </source>
</evidence>
<keyword evidence="2" id="KW-1185">Reference proteome</keyword>
<evidence type="ECO:0008006" key="3">
    <source>
        <dbReference type="Google" id="ProtNLM"/>
    </source>
</evidence>
<accession>A0ABY7JQ18</accession>
<dbReference type="EMBL" id="CP114052">
    <property type="protein sequence ID" value="WAW14596.1"/>
    <property type="molecule type" value="Genomic_DNA"/>
</dbReference>
<evidence type="ECO:0000313" key="2">
    <source>
        <dbReference type="Proteomes" id="UP001164187"/>
    </source>
</evidence>
<sequence length="510" mass="59080">MKFAIDSFGKFYELATSSNVFIKSVLNHCEKMEIDLDYNNKLDIYQDINVIFGGKGSGKTVLMKNHIFPKLSENGKKIFIHEGKDYQKVYDEILKNNEDEVEIDSVLKDYIINDLDSVLNYKESTYTNFIGKYLKYYENQNVSKNAKKIRKTECLYNKNISQTIQDVSIKYRENINYINKVNNINTEYRNDENEHKENLSDELYKLKQEIYEDTIEKAKEIFSVSKTGIIIENIKEIIDKKTGKKSKPNNIGFSKMVSERRAIFEKIKNINNSLENVKSSKKIKIGELPDKGQIYSKVEVKVMDKNEKYVKGSPFDRNKISVNRGVIEKIANFSVKDLLGMNKLFSIDELQKCGAEYFSDCVKKSCMVIREDDTIYEPSEGEKSILSISGLIENLAFDCYLFDEIERGLGNKYISEYIIPKLKYLRDIGKTVVLSTHNANIAINTLPTQTIYCNYVGDSEAEIYFAGNMYANELVSIKNTNDIISWEDEAIKHLEGSEYMFNIRRNIWNQ</sequence>
<dbReference type="SUPFAM" id="SSF52540">
    <property type="entry name" value="P-loop containing nucleoside triphosphate hydrolases"/>
    <property type="match status" value="1"/>
</dbReference>
<organism evidence="1 2">
    <name type="scientific">Peptostreptococcus equinus</name>
    <dbReference type="NCBI Taxonomy" id="3003601"/>
    <lineage>
        <taxon>Bacteria</taxon>
        <taxon>Bacillati</taxon>
        <taxon>Bacillota</taxon>
        <taxon>Clostridia</taxon>
        <taxon>Peptostreptococcales</taxon>
        <taxon>Peptostreptococcaceae</taxon>
        <taxon>Peptostreptococcus</taxon>
    </lineage>
</organism>
<dbReference type="Proteomes" id="UP001164187">
    <property type="component" value="Chromosome"/>
</dbReference>
<protein>
    <recommendedName>
        <fullName evidence="3">ATPase AAA-type core domain-containing protein</fullName>
    </recommendedName>
</protein>
<dbReference type="RefSeq" id="WP_269311293.1">
    <property type="nucleotide sequence ID" value="NZ_CP114052.1"/>
</dbReference>
<name>A0ABY7JQ18_9FIRM</name>
<dbReference type="InterPro" id="IPR027417">
    <property type="entry name" value="P-loop_NTPase"/>
</dbReference>
<gene>
    <name evidence="1" type="ORF">O0R46_08330</name>
</gene>